<reference evidence="2" key="1">
    <citation type="submission" date="2015-11" db="EMBL/GenBank/DDBJ databases">
        <title>De novo transcriptome assembly of four potential Pierce s Disease insect vectors from Arizona vineyards.</title>
        <authorList>
            <person name="Tassone E.E."/>
        </authorList>
    </citation>
    <scope>NUCLEOTIDE SEQUENCE</scope>
</reference>
<organism evidence="2">
    <name type="scientific">Cuerna arida</name>
    <dbReference type="NCBI Taxonomy" id="1464854"/>
    <lineage>
        <taxon>Eukaryota</taxon>
        <taxon>Metazoa</taxon>
        <taxon>Ecdysozoa</taxon>
        <taxon>Arthropoda</taxon>
        <taxon>Hexapoda</taxon>
        <taxon>Insecta</taxon>
        <taxon>Pterygota</taxon>
        <taxon>Neoptera</taxon>
        <taxon>Paraneoptera</taxon>
        <taxon>Hemiptera</taxon>
        <taxon>Auchenorrhyncha</taxon>
        <taxon>Membracoidea</taxon>
        <taxon>Cicadellidae</taxon>
        <taxon>Cicadellinae</taxon>
        <taxon>Proconiini</taxon>
        <taxon>Cuerna</taxon>
    </lineage>
</organism>
<sequence length="109" mass="11725">TYWNNIQLDKDFIFLLSIPTGNMQSLVLGVLVAVAAVSALPGPYPGPQPVPRPGPYPQPVPAAYPAPAPNGPGRAGFYDGYRGYECGVGYPGFFDNVKYNFPYPGRYGL</sequence>
<feature type="non-terminal residue" evidence="2">
    <location>
        <position position="1"/>
    </location>
</feature>
<evidence type="ECO:0000313" key="2">
    <source>
        <dbReference type="EMBL" id="JAS60561.1"/>
    </source>
</evidence>
<keyword evidence="1" id="KW-0472">Membrane</keyword>
<keyword evidence="1" id="KW-0812">Transmembrane</keyword>
<dbReference type="AlphaFoldDB" id="A0A1B6GDR6"/>
<protein>
    <submittedName>
        <fullName evidence="2">Uncharacterized protein</fullName>
    </submittedName>
</protein>
<dbReference type="EMBL" id="GECZ01009208">
    <property type="protein sequence ID" value="JAS60561.1"/>
    <property type="molecule type" value="Transcribed_RNA"/>
</dbReference>
<name>A0A1B6GDR6_9HEMI</name>
<proteinExistence type="predicted"/>
<gene>
    <name evidence="2" type="ORF">g.14630</name>
</gene>
<accession>A0A1B6GDR6</accession>
<feature type="transmembrane region" description="Helical" evidence="1">
    <location>
        <begin position="12"/>
        <end position="40"/>
    </location>
</feature>
<keyword evidence="1" id="KW-1133">Transmembrane helix</keyword>
<evidence type="ECO:0000256" key="1">
    <source>
        <dbReference type="SAM" id="Phobius"/>
    </source>
</evidence>